<dbReference type="SMART" id="SM00320">
    <property type="entry name" value="WD40"/>
    <property type="match status" value="3"/>
</dbReference>
<evidence type="ECO:0000313" key="10">
    <source>
        <dbReference type="Proteomes" id="UP000694523"/>
    </source>
</evidence>
<dbReference type="Ensembl" id="ENSNMLT00000029098.1">
    <property type="protein sequence ID" value="ENSNMLP00000026039.1"/>
    <property type="gene ID" value="ENSNMLG00000016608.1"/>
</dbReference>
<dbReference type="InterPro" id="IPR036322">
    <property type="entry name" value="WD40_repeat_dom_sf"/>
</dbReference>
<dbReference type="SUPFAM" id="SSF50978">
    <property type="entry name" value="WD40 repeat-like"/>
    <property type="match status" value="1"/>
</dbReference>
<feature type="compositionally biased region" description="Basic and acidic residues" evidence="8">
    <location>
        <begin position="312"/>
        <end position="324"/>
    </location>
</feature>
<feature type="compositionally biased region" description="Acidic residues" evidence="8">
    <location>
        <begin position="325"/>
        <end position="338"/>
    </location>
</feature>
<keyword evidence="2" id="KW-0963">Cytoplasm</keyword>
<reference evidence="9" key="1">
    <citation type="submission" date="2025-08" db="UniProtKB">
        <authorList>
            <consortium name="Ensembl"/>
        </authorList>
    </citation>
    <scope>IDENTIFICATION</scope>
</reference>
<evidence type="ECO:0000256" key="4">
    <source>
        <dbReference type="ARBA" id="ARBA00022737"/>
    </source>
</evidence>
<evidence type="ECO:0000256" key="1">
    <source>
        <dbReference type="ARBA" id="ARBA00004430"/>
    </source>
</evidence>
<dbReference type="GO" id="GO:0005930">
    <property type="term" value="C:axoneme"/>
    <property type="evidence" value="ECO:0007669"/>
    <property type="project" value="UniProtKB-SubCell"/>
</dbReference>
<dbReference type="GO" id="GO:0003341">
    <property type="term" value="P:cilium movement"/>
    <property type="evidence" value="ECO:0007669"/>
    <property type="project" value="UniProtKB-ARBA"/>
</dbReference>
<dbReference type="Proteomes" id="UP000694523">
    <property type="component" value="Unplaced"/>
</dbReference>
<dbReference type="PANTHER" id="PTHR14885">
    <property type="entry name" value="CILIA- AND FLAGELLA-ASSOCIATED PROTEIN 43-RELATED"/>
    <property type="match status" value="1"/>
</dbReference>
<keyword evidence="4" id="KW-0677">Repeat</keyword>
<dbReference type="PANTHER" id="PTHR14885:SF3">
    <property type="entry name" value="CILIA- AND FLAGELLA-ASSOCIATED PROTEIN 44"/>
    <property type="match status" value="1"/>
</dbReference>
<comment type="subcellular location">
    <subcellularLocation>
        <location evidence="1">Cytoplasm</location>
        <location evidence="1">Cytoskeleton</location>
        <location evidence="1">Cilium axoneme</location>
    </subcellularLocation>
</comment>
<accession>A0A8C6TSR1</accession>
<keyword evidence="10" id="KW-1185">Reference proteome</keyword>
<dbReference type="InterPro" id="IPR015943">
    <property type="entry name" value="WD40/YVTN_repeat-like_dom_sf"/>
</dbReference>
<reference evidence="9" key="2">
    <citation type="submission" date="2025-09" db="UniProtKB">
        <authorList>
            <consortium name="Ensembl"/>
        </authorList>
    </citation>
    <scope>IDENTIFICATION</scope>
</reference>
<feature type="region of interest" description="Disordered" evidence="8">
    <location>
        <begin position="311"/>
        <end position="341"/>
    </location>
</feature>
<keyword evidence="5" id="KW-0175">Coiled coil</keyword>
<protein>
    <recommendedName>
        <fullName evidence="11">WD repeat domain 52</fullName>
    </recommendedName>
</protein>
<dbReference type="InterPro" id="IPR001680">
    <property type="entry name" value="WD40_rpt"/>
</dbReference>
<proteinExistence type="predicted"/>
<organism evidence="9 10">
    <name type="scientific">Neogobius melanostomus</name>
    <name type="common">round goby</name>
    <dbReference type="NCBI Taxonomy" id="47308"/>
    <lineage>
        <taxon>Eukaryota</taxon>
        <taxon>Metazoa</taxon>
        <taxon>Chordata</taxon>
        <taxon>Craniata</taxon>
        <taxon>Vertebrata</taxon>
        <taxon>Euteleostomi</taxon>
        <taxon>Actinopterygii</taxon>
        <taxon>Neopterygii</taxon>
        <taxon>Teleostei</taxon>
        <taxon>Neoteleostei</taxon>
        <taxon>Acanthomorphata</taxon>
        <taxon>Gobiaria</taxon>
        <taxon>Gobiiformes</taxon>
        <taxon>Gobioidei</taxon>
        <taxon>Gobiidae</taxon>
        <taxon>Benthophilinae</taxon>
        <taxon>Neogobiini</taxon>
        <taxon>Neogobius</taxon>
    </lineage>
</organism>
<keyword evidence="7" id="KW-0966">Cell projection</keyword>
<evidence type="ECO:0000256" key="8">
    <source>
        <dbReference type="SAM" id="MobiDB-lite"/>
    </source>
</evidence>
<evidence type="ECO:0008006" key="11">
    <source>
        <dbReference type="Google" id="ProtNLM"/>
    </source>
</evidence>
<evidence type="ECO:0000256" key="7">
    <source>
        <dbReference type="ARBA" id="ARBA00023273"/>
    </source>
</evidence>
<evidence type="ECO:0000256" key="2">
    <source>
        <dbReference type="ARBA" id="ARBA00022490"/>
    </source>
</evidence>
<keyword evidence="3" id="KW-0853">WD repeat</keyword>
<keyword evidence="6" id="KW-0206">Cytoskeleton</keyword>
<evidence type="ECO:0000256" key="5">
    <source>
        <dbReference type="ARBA" id="ARBA00023054"/>
    </source>
</evidence>
<name>A0A8C6TSR1_9GOBI</name>
<evidence type="ECO:0000256" key="3">
    <source>
        <dbReference type="ARBA" id="ARBA00022574"/>
    </source>
</evidence>
<dbReference type="AlphaFoldDB" id="A0A8C6TSR1"/>
<dbReference type="Gene3D" id="2.130.10.10">
    <property type="entry name" value="YVTN repeat-like/Quinoprotein amine dehydrogenase"/>
    <property type="match status" value="1"/>
</dbReference>
<sequence length="385" mass="42955">VRDEMLSVCCVINSADSHGEGSCFELEPMNELVIGHNISLSSMVRSGQTDSFVWYAQDTMGAIWKLDLSFTHTTPDPECLFQFHSGAIQGMDVSRSSHLLATTALGRSVKVYDFLSNKQLASGRFNQGGTALCWAPALVSSGGLLVVGFEDGVVRLLDVFDPQRLQTIPERSRRGRAELRLRQAFKPHSASVSAVAYDRNARILATASADCSVFFFSAGEKYRPIGFVSVPGPVRALEWSPHFHSASCLLVLCQTGHVLEVQSPDPEQPQQTQTFELSTLQTRAFFFKSIKSRIKVSAITRRQVLREKKRREREEQLKQTKDLALEPEEQPEEEEEELPSIYLPSPPSPLCCGFYSQPGHFWLAMVKPTPEEQMGGADLCWRLLL</sequence>
<dbReference type="Pfam" id="PF00400">
    <property type="entry name" value="WD40"/>
    <property type="match status" value="2"/>
</dbReference>
<evidence type="ECO:0000256" key="6">
    <source>
        <dbReference type="ARBA" id="ARBA00023212"/>
    </source>
</evidence>
<evidence type="ECO:0000313" key="9">
    <source>
        <dbReference type="Ensembl" id="ENSNMLP00000026039.1"/>
    </source>
</evidence>